<accession>A0ABD1LV50</accession>
<keyword evidence="1" id="KW-0472">Membrane</keyword>
<dbReference type="EMBL" id="JBGMDY010000007">
    <property type="protein sequence ID" value="KAL2327383.1"/>
    <property type="molecule type" value="Genomic_DNA"/>
</dbReference>
<organism evidence="2 3">
    <name type="scientific">Flemingia macrophylla</name>
    <dbReference type="NCBI Taxonomy" id="520843"/>
    <lineage>
        <taxon>Eukaryota</taxon>
        <taxon>Viridiplantae</taxon>
        <taxon>Streptophyta</taxon>
        <taxon>Embryophyta</taxon>
        <taxon>Tracheophyta</taxon>
        <taxon>Spermatophyta</taxon>
        <taxon>Magnoliopsida</taxon>
        <taxon>eudicotyledons</taxon>
        <taxon>Gunneridae</taxon>
        <taxon>Pentapetalae</taxon>
        <taxon>rosids</taxon>
        <taxon>fabids</taxon>
        <taxon>Fabales</taxon>
        <taxon>Fabaceae</taxon>
        <taxon>Papilionoideae</taxon>
        <taxon>50 kb inversion clade</taxon>
        <taxon>NPAAA clade</taxon>
        <taxon>indigoferoid/millettioid clade</taxon>
        <taxon>Phaseoleae</taxon>
        <taxon>Flemingia</taxon>
    </lineage>
</organism>
<protein>
    <submittedName>
        <fullName evidence="2">Uncharacterized protein</fullName>
    </submittedName>
</protein>
<dbReference type="AlphaFoldDB" id="A0ABD1LV50"/>
<feature type="transmembrane region" description="Helical" evidence="1">
    <location>
        <begin position="72"/>
        <end position="96"/>
    </location>
</feature>
<gene>
    <name evidence="2" type="ORF">Fmac_020810</name>
</gene>
<feature type="transmembrane region" description="Helical" evidence="1">
    <location>
        <begin position="40"/>
        <end position="60"/>
    </location>
</feature>
<evidence type="ECO:0000313" key="3">
    <source>
        <dbReference type="Proteomes" id="UP001603857"/>
    </source>
</evidence>
<dbReference type="Proteomes" id="UP001603857">
    <property type="component" value="Unassembled WGS sequence"/>
</dbReference>
<evidence type="ECO:0000256" key="1">
    <source>
        <dbReference type="SAM" id="Phobius"/>
    </source>
</evidence>
<keyword evidence="1" id="KW-0812">Transmembrane</keyword>
<evidence type="ECO:0000313" key="2">
    <source>
        <dbReference type="EMBL" id="KAL2327383.1"/>
    </source>
</evidence>
<reference evidence="2 3" key="1">
    <citation type="submission" date="2024-08" db="EMBL/GenBank/DDBJ databases">
        <title>Insights into the chromosomal genome structure of Flemingia macrophylla.</title>
        <authorList>
            <person name="Ding Y."/>
            <person name="Zhao Y."/>
            <person name="Bi W."/>
            <person name="Wu M."/>
            <person name="Zhao G."/>
            <person name="Gong Y."/>
            <person name="Li W."/>
            <person name="Zhang P."/>
        </authorList>
    </citation>
    <scope>NUCLEOTIDE SEQUENCE [LARGE SCALE GENOMIC DNA]</scope>
    <source>
        <strain evidence="2">DYQJB</strain>
        <tissue evidence="2">Leaf</tissue>
    </source>
</reference>
<comment type="caution">
    <text evidence="2">The sequence shown here is derived from an EMBL/GenBank/DDBJ whole genome shotgun (WGS) entry which is preliminary data.</text>
</comment>
<proteinExistence type="predicted"/>
<name>A0ABD1LV50_9FABA</name>
<sequence length="124" mass="14831">MVILKPSPLEFYGAILKSLPHIIPPPLLCFYSDAPTCLPWYMFLFESFFSLIEALFYCFDAQRFQRLRRNRCMWLGLGLGLGIRVKKCLWMIWYIVEWWMGMRLNRRDEGSLSRWRVKGPVLFA</sequence>
<keyword evidence="1" id="KW-1133">Transmembrane helix</keyword>
<keyword evidence="3" id="KW-1185">Reference proteome</keyword>